<evidence type="ECO:0000313" key="2">
    <source>
        <dbReference type="Proteomes" id="UP000177817"/>
    </source>
</evidence>
<reference evidence="1 2" key="1">
    <citation type="journal article" date="2016" name="Nat. Commun.">
        <title>Thousands of microbial genomes shed light on interconnected biogeochemical processes in an aquifer system.</title>
        <authorList>
            <person name="Anantharaman K."/>
            <person name="Brown C.T."/>
            <person name="Hug L.A."/>
            <person name="Sharon I."/>
            <person name="Castelle C.J."/>
            <person name="Probst A.J."/>
            <person name="Thomas B.C."/>
            <person name="Singh A."/>
            <person name="Wilkins M.J."/>
            <person name="Karaoz U."/>
            <person name="Brodie E.L."/>
            <person name="Williams K.H."/>
            <person name="Hubbard S.S."/>
            <person name="Banfield J.F."/>
        </authorList>
    </citation>
    <scope>NUCLEOTIDE SEQUENCE [LARGE SCALE GENOMIC DNA]</scope>
</reference>
<proteinExistence type="predicted"/>
<organism evidence="1 2">
    <name type="scientific">Candidatus Komeilibacteria bacterium RIFCSPHIGHO2_01_FULL_52_14</name>
    <dbReference type="NCBI Taxonomy" id="1798549"/>
    <lineage>
        <taxon>Bacteria</taxon>
        <taxon>Candidatus Komeiliibacteriota</taxon>
    </lineage>
</organism>
<dbReference type="InterPro" id="IPR007060">
    <property type="entry name" value="FtsL/DivIC"/>
</dbReference>
<evidence type="ECO:0008006" key="3">
    <source>
        <dbReference type="Google" id="ProtNLM"/>
    </source>
</evidence>
<dbReference type="AlphaFoldDB" id="A0A1G2BLI1"/>
<dbReference type="EMBL" id="MHKK01000018">
    <property type="protein sequence ID" value="OGY90058.1"/>
    <property type="molecule type" value="Genomic_DNA"/>
</dbReference>
<evidence type="ECO:0000313" key="1">
    <source>
        <dbReference type="EMBL" id="OGY90058.1"/>
    </source>
</evidence>
<sequence>MMRSLLQSKIVLLLLCIVALIAGFRLSTEISRRMSIDREISDIQRRTAELRSERNSLSQMISKLSTDSFIESEARDKLNRVREGERVVVINPATAGDSQLQHLPQTFVQDWWRYFFDSK</sequence>
<name>A0A1G2BLI1_9BACT</name>
<dbReference type="Pfam" id="PF04977">
    <property type="entry name" value="DivIC"/>
    <property type="match status" value="1"/>
</dbReference>
<accession>A0A1G2BLI1</accession>
<gene>
    <name evidence="1" type="ORF">A2677_02630</name>
</gene>
<comment type="caution">
    <text evidence="1">The sequence shown here is derived from an EMBL/GenBank/DDBJ whole genome shotgun (WGS) entry which is preliminary data.</text>
</comment>
<protein>
    <recommendedName>
        <fullName evidence="3">Septum formation initiator</fullName>
    </recommendedName>
</protein>
<dbReference type="Proteomes" id="UP000177817">
    <property type="component" value="Unassembled WGS sequence"/>
</dbReference>